<evidence type="ECO:0008006" key="3">
    <source>
        <dbReference type="Google" id="ProtNLM"/>
    </source>
</evidence>
<name>A0ABZ0HS07_9HYPH</name>
<dbReference type="RefSeq" id="WP_407338782.1">
    <property type="nucleotide sequence ID" value="NZ_CP136862.1"/>
</dbReference>
<proteinExistence type="predicted"/>
<organism evidence="1 2">
    <name type="scientific">Methylocapsa polymorpha</name>
    <dbReference type="NCBI Taxonomy" id="3080828"/>
    <lineage>
        <taxon>Bacteria</taxon>
        <taxon>Pseudomonadati</taxon>
        <taxon>Pseudomonadota</taxon>
        <taxon>Alphaproteobacteria</taxon>
        <taxon>Hyphomicrobiales</taxon>
        <taxon>Beijerinckiaceae</taxon>
        <taxon>Methylocapsa</taxon>
    </lineage>
</organism>
<dbReference type="Proteomes" id="UP001626536">
    <property type="component" value="Chromosome"/>
</dbReference>
<protein>
    <recommendedName>
        <fullName evidence="3">Gfo/Idh/MocA family oxidoreductase</fullName>
    </recommendedName>
</protein>
<evidence type="ECO:0000313" key="2">
    <source>
        <dbReference type="Proteomes" id="UP001626536"/>
    </source>
</evidence>
<sequence length="62" mass="6501">MTIGIIGAGEIRGAFTRPLGTLEHGVFAANSPEAQFGREARSGLNRKLVDLQIVGKKASVHG</sequence>
<dbReference type="EMBL" id="CP136862">
    <property type="protein sequence ID" value="WOJ89339.1"/>
    <property type="molecule type" value="Genomic_DNA"/>
</dbReference>
<gene>
    <name evidence="1" type="ORF">RZS28_16305</name>
</gene>
<evidence type="ECO:0000313" key="1">
    <source>
        <dbReference type="EMBL" id="WOJ89339.1"/>
    </source>
</evidence>
<reference evidence="1 2" key="1">
    <citation type="submission" date="2023-10" db="EMBL/GenBank/DDBJ databases">
        <title>Novel methanotroph of the genus Methylocapsa from a subarctic wetland.</title>
        <authorList>
            <person name="Belova S.E."/>
            <person name="Oshkin I.Y."/>
            <person name="Miroshnikov K."/>
            <person name="Dedysh S.N."/>
        </authorList>
    </citation>
    <scope>NUCLEOTIDE SEQUENCE [LARGE SCALE GENOMIC DNA]</scope>
    <source>
        <strain evidence="1 2">RX1</strain>
    </source>
</reference>
<accession>A0ABZ0HS07</accession>
<keyword evidence="2" id="KW-1185">Reference proteome</keyword>